<comment type="subcellular location">
    <subcellularLocation>
        <location evidence="14">Cell membrane</location>
        <topology evidence="14">Multi-pass membrane protein</topology>
    </subcellularLocation>
    <subcellularLocation>
        <location evidence="1">Membrane</location>
        <topology evidence="1">Multi-pass membrane protein</topology>
    </subcellularLocation>
</comment>
<keyword evidence="4 14" id="KW-0679">Respiratory chain</keyword>
<dbReference type="EMBL" id="JAHCDA010000001">
    <property type="protein sequence ID" value="MBS7809864.1"/>
    <property type="molecule type" value="Genomic_DNA"/>
</dbReference>
<protein>
    <recommendedName>
        <fullName evidence="15">Cytochrome c oxidase subunit 2</fullName>
        <ecNumber evidence="15">7.1.1.9</ecNumber>
    </recommendedName>
</protein>
<evidence type="ECO:0000256" key="7">
    <source>
        <dbReference type="ARBA" id="ARBA00022967"/>
    </source>
</evidence>
<dbReference type="PROSITE" id="PS50857">
    <property type="entry name" value="COX2_CUA"/>
    <property type="match status" value="1"/>
</dbReference>
<dbReference type="Pfam" id="PF00116">
    <property type="entry name" value="COX2"/>
    <property type="match status" value="1"/>
</dbReference>
<evidence type="ECO:0000256" key="16">
    <source>
        <dbReference type="SAM" id="Phobius"/>
    </source>
</evidence>
<dbReference type="Gene3D" id="2.60.40.420">
    <property type="entry name" value="Cupredoxins - blue copper proteins"/>
    <property type="match status" value="1"/>
</dbReference>
<dbReference type="PRINTS" id="PR01166">
    <property type="entry name" value="CYCOXIDASEII"/>
</dbReference>
<evidence type="ECO:0000256" key="11">
    <source>
        <dbReference type="ARBA" id="ARBA00023136"/>
    </source>
</evidence>
<dbReference type="InterPro" id="IPR001505">
    <property type="entry name" value="Copper_CuA"/>
</dbReference>
<keyword evidence="7" id="KW-1278">Translocase</keyword>
<keyword evidence="20" id="KW-1185">Reference proteome</keyword>
<evidence type="ECO:0000256" key="2">
    <source>
        <dbReference type="ARBA" id="ARBA00007866"/>
    </source>
</evidence>
<evidence type="ECO:0000256" key="10">
    <source>
        <dbReference type="ARBA" id="ARBA00023008"/>
    </source>
</evidence>
<dbReference type="PROSITE" id="PS50999">
    <property type="entry name" value="COX2_TM"/>
    <property type="match status" value="1"/>
</dbReference>
<evidence type="ECO:0000256" key="5">
    <source>
        <dbReference type="ARBA" id="ARBA00022692"/>
    </source>
</evidence>
<reference evidence="19 20" key="1">
    <citation type="submission" date="2021-05" db="EMBL/GenBank/DDBJ databases">
        <title>Roseococcus sp. XZZS9, whole genome shotgun sequencing project.</title>
        <authorList>
            <person name="Zhao G."/>
            <person name="Shen L."/>
        </authorList>
    </citation>
    <scope>NUCLEOTIDE SEQUENCE [LARGE SCALE GENOMIC DNA]</scope>
    <source>
        <strain evidence="19 20">XZZS9</strain>
    </source>
</reference>
<name>A0ABS5Q859_9PROT</name>
<evidence type="ECO:0000259" key="18">
    <source>
        <dbReference type="PROSITE" id="PS50999"/>
    </source>
</evidence>
<keyword evidence="6 15" id="KW-0479">Metal-binding</keyword>
<dbReference type="InterPro" id="IPR008972">
    <property type="entry name" value="Cupredoxin"/>
</dbReference>
<comment type="caution">
    <text evidence="19">The sequence shown here is derived from an EMBL/GenBank/DDBJ whole genome shotgun (WGS) entry which is preliminary data.</text>
</comment>
<evidence type="ECO:0000256" key="1">
    <source>
        <dbReference type="ARBA" id="ARBA00004141"/>
    </source>
</evidence>
<sequence length="269" mass="29806">MVGAPQPWGIGLQAAGGPIKERIHDFNDLLLWIIIITTVFVAALLAVCLWKYNHKTNPVASQNSHNTALEIAWTVVPVLILLVIAIPSFRLIYYQDRARDADLTINVTGRQWYWNYAYPDNGNFNFDSRMVADADLQPGQLRNLDVDEPLVVPVNRTIRIITHGQDVIHSFFVPSLGVQRYSIPGRTIETWMRADHTGTFYGQCNQICGTNHAFMPIVVRALPQAEFDAWVASARTRFADSTGAAPAPVAIAEAARGNAGTEVQLAARQ</sequence>
<gene>
    <name evidence="19" type="primary">coxB</name>
    <name evidence="19" type="ORF">KHU32_02870</name>
</gene>
<dbReference type="InterPro" id="IPR014222">
    <property type="entry name" value="Cyt_c_oxidase_su2"/>
</dbReference>
<evidence type="ECO:0000313" key="20">
    <source>
        <dbReference type="Proteomes" id="UP000766336"/>
    </source>
</evidence>
<dbReference type="InterPro" id="IPR002429">
    <property type="entry name" value="CcO_II-like_C"/>
</dbReference>
<comment type="catalytic activity">
    <reaction evidence="13 15">
        <text>4 Fe(II)-[cytochrome c] + O2 + 8 H(+)(in) = 4 Fe(III)-[cytochrome c] + 2 H2O + 4 H(+)(out)</text>
        <dbReference type="Rhea" id="RHEA:11436"/>
        <dbReference type="Rhea" id="RHEA-COMP:10350"/>
        <dbReference type="Rhea" id="RHEA-COMP:14399"/>
        <dbReference type="ChEBI" id="CHEBI:15377"/>
        <dbReference type="ChEBI" id="CHEBI:15378"/>
        <dbReference type="ChEBI" id="CHEBI:15379"/>
        <dbReference type="ChEBI" id="CHEBI:29033"/>
        <dbReference type="ChEBI" id="CHEBI:29034"/>
        <dbReference type="EC" id="7.1.1.9"/>
    </reaction>
</comment>
<dbReference type="InterPro" id="IPR045187">
    <property type="entry name" value="CcO_II"/>
</dbReference>
<evidence type="ECO:0000256" key="12">
    <source>
        <dbReference type="ARBA" id="ARBA00024688"/>
    </source>
</evidence>
<evidence type="ECO:0000259" key="17">
    <source>
        <dbReference type="PROSITE" id="PS50857"/>
    </source>
</evidence>
<dbReference type="Pfam" id="PF02790">
    <property type="entry name" value="COX2_TM"/>
    <property type="match status" value="1"/>
</dbReference>
<dbReference type="PROSITE" id="PS00078">
    <property type="entry name" value="COX2"/>
    <property type="match status" value="1"/>
</dbReference>
<proteinExistence type="inferred from homology"/>
<organism evidence="19 20">
    <name type="scientific">Roseococcus pinisoli</name>
    <dbReference type="NCBI Taxonomy" id="2835040"/>
    <lineage>
        <taxon>Bacteria</taxon>
        <taxon>Pseudomonadati</taxon>
        <taxon>Pseudomonadota</taxon>
        <taxon>Alphaproteobacteria</taxon>
        <taxon>Acetobacterales</taxon>
        <taxon>Roseomonadaceae</taxon>
        <taxon>Roseococcus</taxon>
    </lineage>
</organism>
<comment type="function">
    <text evidence="12 15">Subunits I and II form the functional core of the enzyme complex. Electrons originating in cytochrome c are transferred via heme a and Cu(A) to the binuclear center formed by heme a3 and Cu(B).</text>
</comment>
<dbReference type="Gene3D" id="1.10.287.90">
    <property type="match status" value="1"/>
</dbReference>
<feature type="domain" description="Cytochrome oxidase subunit II copper A binding" evidence="17">
    <location>
        <begin position="100"/>
        <end position="233"/>
    </location>
</feature>
<feature type="transmembrane region" description="Helical" evidence="16">
    <location>
        <begin position="72"/>
        <end position="93"/>
    </location>
</feature>
<dbReference type="NCBIfam" id="TIGR02866">
    <property type="entry name" value="CoxB"/>
    <property type="match status" value="1"/>
</dbReference>
<feature type="domain" description="Cytochrome oxidase subunit II transmembrane region profile" evidence="18">
    <location>
        <begin position="4"/>
        <end position="99"/>
    </location>
</feature>
<dbReference type="InterPro" id="IPR034210">
    <property type="entry name" value="CcO_II_C"/>
</dbReference>
<dbReference type="CDD" id="cd13912">
    <property type="entry name" value="CcO_II_C"/>
    <property type="match status" value="1"/>
</dbReference>
<evidence type="ECO:0000313" key="19">
    <source>
        <dbReference type="EMBL" id="MBS7809864.1"/>
    </source>
</evidence>
<accession>A0ABS5Q859</accession>
<keyword evidence="9 16" id="KW-1133">Transmembrane helix</keyword>
<evidence type="ECO:0000256" key="8">
    <source>
        <dbReference type="ARBA" id="ARBA00022982"/>
    </source>
</evidence>
<dbReference type="SUPFAM" id="SSF49503">
    <property type="entry name" value="Cupredoxins"/>
    <property type="match status" value="1"/>
</dbReference>
<evidence type="ECO:0000256" key="3">
    <source>
        <dbReference type="ARBA" id="ARBA00022448"/>
    </source>
</evidence>
<dbReference type="InterPro" id="IPR036257">
    <property type="entry name" value="Cyt_c_oxidase_su2_TM_sf"/>
</dbReference>
<keyword evidence="3 14" id="KW-0813">Transport</keyword>
<evidence type="ECO:0000256" key="14">
    <source>
        <dbReference type="RuleBase" id="RU000456"/>
    </source>
</evidence>
<keyword evidence="5 14" id="KW-0812">Transmembrane</keyword>
<evidence type="ECO:0000256" key="6">
    <source>
        <dbReference type="ARBA" id="ARBA00022723"/>
    </source>
</evidence>
<dbReference type="PANTHER" id="PTHR22888:SF9">
    <property type="entry name" value="CYTOCHROME C OXIDASE SUBUNIT 2"/>
    <property type="match status" value="1"/>
</dbReference>
<evidence type="ECO:0000256" key="9">
    <source>
        <dbReference type="ARBA" id="ARBA00022989"/>
    </source>
</evidence>
<evidence type="ECO:0000256" key="15">
    <source>
        <dbReference type="RuleBase" id="RU004024"/>
    </source>
</evidence>
<keyword evidence="10 15" id="KW-0186">Copper</keyword>
<dbReference type="EC" id="7.1.1.9" evidence="15"/>
<dbReference type="InterPro" id="IPR011759">
    <property type="entry name" value="Cyt_c_oxidase_su2_TM_dom"/>
</dbReference>
<dbReference type="Proteomes" id="UP000766336">
    <property type="component" value="Unassembled WGS sequence"/>
</dbReference>
<comment type="similarity">
    <text evidence="2 14">Belongs to the cytochrome c oxidase subunit 2 family.</text>
</comment>
<dbReference type="SUPFAM" id="SSF81464">
    <property type="entry name" value="Cytochrome c oxidase subunit II-like, transmembrane region"/>
    <property type="match status" value="1"/>
</dbReference>
<keyword evidence="11 16" id="KW-0472">Membrane</keyword>
<dbReference type="PANTHER" id="PTHR22888">
    <property type="entry name" value="CYTOCHROME C OXIDASE, SUBUNIT II"/>
    <property type="match status" value="1"/>
</dbReference>
<comment type="cofactor">
    <cofactor evidence="15">
        <name>Cu cation</name>
        <dbReference type="ChEBI" id="CHEBI:23378"/>
    </cofactor>
    <text evidence="15">Binds a copper A center.</text>
</comment>
<feature type="transmembrane region" description="Helical" evidence="16">
    <location>
        <begin position="29"/>
        <end position="52"/>
    </location>
</feature>
<evidence type="ECO:0000256" key="4">
    <source>
        <dbReference type="ARBA" id="ARBA00022660"/>
    </source>
</evidence>
<keyword evidence="8 14" id="KW-0249">Electron transport</keyword>
<evidence type="ECO:0000256" key="13">
    <source>
        <dbReference type="ARBA" id="ARBA00047816"/>
    </source>
</evidence>